<keyword evidence="2" id="KW-1185">Reference proteome</keyword>
<name>A0A562KW13_9BRAD</name>
<dbReference type="EMBL" id="VLKL01000017">
    <property type="protein sequence ID" value="TWH99536.1"/>
    <property type="molecule type" value="Genomic_DNA"/>
</dbReference>
<evidence type="ECO:0000313" key="1">
    <source>
        <dbReference type="EMBL" id="TWH99536.1"/>
    </source>
</evidence>
<sequence length="54" mass="6277">MSYVVSLHSSFASRFEQARKWFRRSLRPQTGGPSDDRSGRQDDLYEIFLFGPHG</sequence>
<proteinExistence type="predicted"/>
<dbReference type="OrthoDB" id="9896969at2"/>
<reference evidence="1 2" key="1">
    <citation type="journal article" date="2015" name="Stand. Genomic Sci.">
        <title>Genomic Encyclopedia of Bacterial and Archaeal Type Strains, Phase III: the genomes of soil and plant-associated and newly described type strains.</title>
        <authorList>
            <person name="Whitman W.B."/>
            <person name="Woyke T."/>
            <person name="Klenk H.P."/>
            <person name="Zhou Y."/>
            <person name="Lilburn T.G."/>
            <person name="Beck B.J."/>
            <person name="De Vos P."/>
            <person name="Vandamme P."/>
            <person name="Eisen J.A."/>
            <person name="Garrity G."/>
            <person name="Hugenholtz P."/>
            <person name="Kyrpides N.C."/>
        </authorList>
    </citation>
    <scope>NUCLEOTIDE SEQUENCE [LARGE SCALE GENOMIC DNA]</scope>
    <source>
        <strain evidence="1 2">CGMCC 1.10947</strain>
    </source>
</reference>
<dbReference type="Proteomes" id="UP000317176">
    <property type="component" value="Unassembled WGS sequence"/>
</dbReference>
<comment type="caution">
    <text evidence="1">The sequence shown here is derived from an EMBL/GenBank/DDBJ whole genome shotgun (WGS) entry which is preliminary data.</text>
</comment>
<accession>A0A562KW13</accession>
<gene>
    <name evidence="1" type="ORF">IQ17_05254</name>
</gene>
<protein>
    <submittedName>
        <fullName evidence="1">Uncharacterized protein</fullName>
    </submittedName>
</protein>
<organism evidence="1 2">
    <name type="scientific">Bradyrhizobium daqingense</name>
    <dbReference type="NCBI Taxonomy" id="993502"/>
    <lineage>
        <taxon>Bacteria</taxon>
        <taxon>Pseudomonadati</taxon>
        <taxon>Pseudomonadota</taxon>
        <taxon>Alphaproteobacteria</taxon>
        <taxon>Hyphomicrobiales</taxon>
        <taxon>Nitrobacteraceae</taxon>
        <taxon>Bradyrhizobium</taxon>
    </lineage>
</organism>
<evidence type="ECO:0000313" key="2">
    <source>
        <dbReference type="Proteomes" id="UP000317176"/>
    </source>
</evidence>
<dbReference type="AlphaFoldDB" id="A0A562KW13"/>
<dbReference type="RefSeq" id="WP_158644789.1">
    <property type="nucleotide sequence ID" value="NZ_CP088014.1"/>
</dbReference>